<dbReference type="CDD" id="cd11019">
    <property type="entry name" value="OsENODL1_like"/>
    <property type="match status" value="1"/>
</dbReference>
<comment type="subcellular location">
    <subcellularLocation>
        <location evidence="1">Cell membrane</location>
        <topology evidence="1">Lipid-anchor</topology>
        <topology evidence="1">GPI-anchor</topology>
    </subcellularLocation>
</comment>
<evidence type="ECO:0000256" key="10">
    <source>
        <dbReference type="SAM" id="SignalP"/>
    </source>
</evidence>
<feature type="signal peptide" evidence="10">
    <location>
        <begin position="1"/>
        <end position="25"/>
    </location>
</feature>
<sequence>MAAASSIALSSTTLVLLLLFSFSEAREFLVGGNANAWNIPNSQSNSESLNQWAQSSRFRVSDTLVWKYDSTKDSVLRVTKEGYASCNTSDPIEEYKDGNTKVKLDKSGPHYFISGAAGHCEKGQKVIVVVLSARHRFMGISPAPAPVEFEGGPAVAPISGATSLEGSLMVALGVLVGFVLM</sequence>
<evidence type="ECO:0000256" key="4">
    <source>
        <dbReference type="ARBA" id="ARBA00022729"/>
    </source>
</evidence>
<feature type="chain" id="PRO_5042937835" description="Phytocyanin domain-containing protein" evidence="10">
    <location>
        <begin position="26"/>
        <end position="181"/>
    </location>
</feature>
<keyword evidence="7" id="KW-0325">Glycoprotein</keyword>
<keyword evidence="4 10" id="KW-0732">Signal</keyword>
<dbReference type="Pfam" id="PF02298">
    <property type="entry name" value="Cu_bind_like"/>
    <property type="match status" value="1"/>
</dbReference>
<keyword evidence="3" id="KW-0336">GPI-anchor</keyword>
<dbReference type="InterPro" id="IPR003245">
    <property type="entry name" value="Phytocyanin_dom"/>
</dbReference>
<protein>
    <recommendedName>
        <fullName evidence="11">Phytocyanin domain-containing protein</fullName>
    </recommendedName>
</protein>
<proteinExistence type="inferred from homology"/>
<dbReference type="SUPFAM" id="SSF49503">
    <property type="entry name" value="Cupredoxins"/>
    <property type="match status" value="1"/>
</dbReference>
<keyword evidence="13" id="KW-1185">Reference proteome</keyword>
<dbReference type="AlphaFoldDB" id="A0AAP0RKG2"/>
<keyword evidence="5" id="KW-0472">Membrane</keyword>
<dbReference type="GO" id="GO:0009055">
    <property type="term" value="F:electron transfer activity"/>
    <property type="evidence" value="ECO:0007669"/>
    <property type="project" value="InterPro"/>
</dbReference>
<evidence type="ECO:0000259" key="11">
    <source>
        <dbReference type="PROSITE" id="PS51485"/>
    </source>
</evidence>
<dbReference type="InterPro" id="IPR008972">
    <property type="entry name" value="Cupredoxin"/>
</dbReference>
<organism evidence="12 13">
    <name type="scientific">Liquidambar formosana</name>
    <name type="common">Formosan gum</name>
    <dbReference type="NCBI Taxonomy" id="63359"/>
    <lineage>
        <taxon>Eukaryota</taxon>
        <taxon>Viridiplantae</taxon>
        <taxon>Streptophyta</taxon>
        <taxon>Embryophyta</taxon>
        <taxon>Tracheophyta</taxon>
        <taxon>Spermatophyta</taxon>
        <taxon>Magnoliopsida</taxon>
        <taxon>eudicotyledons</taxon>
        <taxon>Gunneridae</taxon>
        <taxon>Pentapetalae</taxon>
        <taxon>Saxifragales</taxon>
        <taxon>Altingiaceae</taxon>
        <taxon>Liquidambar</taxon>
    </lineage>
</organism>
<accession>A0AAP0RKG2</accession>
<evidence type="ECO:0000313" key="13">
    <source>
        <dbReference type="Proteomes" id="UP001415857"/>
    </source>
</evidence>
<evidence type="ECO:0000256" key="5">
    <source>
        <dbReference type="ARBA" id="ARBA00023136"/>
    </source>
</evidence>
<evidence type="ECO:0000313" key="12">
    <source>
        <dbReference type="EMBL" id="KAK9279614.1"/>
    </source>
</evidence>
<dbReference type="InterPro" id="IPR039391">
    <property type="entry name" value="Phytocyanin-like"/>
</dbReference>
<gene>
    <name evidence="12" type="ORF">L1049_013293</name>
</gene>
<dbReference type="FunFam" id="2.60.40.420:FF:000069">
    <property type="entry name" value="Early nodulin-like protein 1"/>
    <property type="match status" value="1"/>
</dbReference>
<name>A0AAP0RKG2_LIQFO</name>
<dbReference type="EMBL" id="JBBPBK010000008">
    <property type="protein sequence ID" value="KAK9279614.1"/>
    <property type="molecule type" value="Genomic_DNA"/>
</dbReference>
<feature type="domain" description="Phytocyanin" evidence="11">
    <location>
        <begin position="26"/>
        <end position="132"/>
    </location>
</feature>
<comment type="similarity">
    <text evidence="9">Belongs to the early nodulin-like (ENODL) family.</text>
</comment>
<dbReference type="GO" id="GO:0005886">
    <property type="term" value="C:plasma membrane"/>
    <property type="evidence" value="ECO:0007669"/>
    <property type="project" value="UniProtKB-SubCell"/>
</dbReference>
<evidence type="ECO:0000256" key="1">
    <source>
        <dbReference type="ARBA" id="ARBA00004609"/>
    </source>
</evidence>
<evidence type="ECO:0000256" key="8">
    <source>
        <dbReference type="ARBA" id="ARBA00023288"/>
    </source>
</evidence>
<dbReference type="InterPro" id="IPR041846">
    <property type="entry name" value="ENL_dom"/>
</dbReference>
<dbReference type="Gene3D" id="2.60.40.420">
    <property type="entry name" value="Cupredoxins - blue copper proteins"/>
    <property type="match status" value="1"/>
</dbReference>
<evidence type="ECO:0000256" key="9">
    <source>
        <dbReference type="ARBA" id="ARBA00035011"/>
    </source>
</evidence>
<comment type="caution">
    <text evidence="12">The sequence shown here is derived from an EMBL/GenBank/DDBJ whole genome shotgun (WGS) entry which is preliminary data.</text>
</comment>
<dbReference type="PANTHER" id="PTHR33021:SF197">
    <property type="entry name" value="EARLY NODULIN-LIKE PROTEIN 13"/>
    <property type="match status" value="1"/>
</dbReference>
<dbReference type="GO" id="GO:0098552">
    <property type="term" value="C:side of membrane"/>
    <property type="evidence" value="ECO:0007669"/>
    <property type="project" value="UniProtKB-KW"/>
</dbReference>
<keyword evidence="8" id="KW-0449">Lipoprotein</keyword>
<reference evidence="12 13" key="1">
    <citation type="journal article" date="2024" name="Plant J.">
        <title>Genome sequences and population genomics reveal climatic adaptation and genomic divergence between two closely related sweetgum species.</title>
        <authorList>
            <person name="Xu W.Q."/>
            <person name="Ren C.Q."/>
            <person name="Zhang X.Y."/>
            <person name="Comes H.P."/>
            <person name="Liu X.H."/>
            <person name="Li Y.G."/>
            <person name="Kettle C.J."/>
            <person name="Jalonen R."/>
            <person name="Gaisberger H."/>
            <person name="Ma Y.Z."/>
            <person name="Qiu Y.X."/>
        </authorList>
    </citation>
    <scope>NUCLEOTIDE SEQUENCE [LARGE SCALE GENOMIC DNA]</scope>
    <source>
        <strain evidence="12">Hangzhou</strain>
    </source>
</reference>
<dbReference type="Proteomes" id="UP001415857">
    <property type="component" value="Unassembled WGS sequence"/>
</dbReference>
<dbReference type="PANTHER" id="PTHR33021">
    <property type="entry name" value="BLUE COPPER PROTEIN"/>
    <property type="match status" value="1"/>
</dbReference>
<evidence type="ECO:0000256" key="3">
    <source>
        <dbReference type="ARBA" id="ARBA00022622"/>
    </source>
</evidence>
<dbReference type="PROSITE" id="PS51485">
    <property type="entry name" value="PHYTOCYANIN"/>
    <property type="match status" value="1"/>
</dbReference>
<evidence type="ECO:0000256" key="2">
    <source>
        <dbReference type="ARBA" id="ARBA00022475"/>
    </source>
</evidence>
<keyword evidence="2" id="KW-1003">Cell membrane</keyword>
<evidence type="ECO:0000256" key="6">
    <source>
        <dbReference type="ARBA" id="ARBA00023157"/>
    </source>
</evidence>
<evidence type="ECO:0000256" key="7">
    <source>
        <dbReference type="ARBA" id="ARBA00023180"/>
    </source>
</evidence>
<keyword evidence="6" id="KW-1015">Disulfide bond</keyword>